<dbReference type="PROSITE" id="PS00166">
    <property type="entry name" value="ENOYL_COA_HYDRATASE"/>
    <property type="match status" value="1"/>
</dbReference>
<dbReference type="CDD" id="cd06558">
    <property type="entry name" value="crotonase-like"/>
    <property type="match status" value="1"/>
</dbReference>
<dbReference type="Proteomes" id="UP000050398">
    <property type="component" value="Unassembled WGS sequence"/>
</dbReference>
<dbReference type="OrthoDB" id="9775794at2"/>
<dbReference type="EC" id="4.1.1.94" evidence="7"/>
<proteinExistence type="inferred from homology"/>
<dbReference type="PANTHER" id="PTHR11941">
    <property type="entry name" value="ENOYL-COA HYDRATASE-RELATED"/>
    <property type="match status" value="1"/>
</dbReference>
<evidence type="ECO:0000256" key="5">
    <source>
        <dbReference type="ARBA" id="ARBA00036343"/>
    </source>
</evidence>
<gene>
    <name evidence="14" type="ORF">AM506_00945</name>
</gene>
<reference evidence="14 15" key="1">
    <citation type="submission" date="2015-08" db="EMBL/GenBank/DDBJ databases">
        <title>Draft Genome Sequence of Bacillus vietnamensis UCD-SED5.</title>
        <authorList>
            <person name="Lee R.D."/>
            <person name="Jospin G."/>
            <person name="Lang J.M."/>
            <person name="Coil D.A."/>
            <person name="Eisen J.A."/>
        </authorList>
    </citation>
    <scope>NUCLEOTIDE SEQUENCE [LARGE SCALE GENOMIC DNA]</scope>
    <source>
        <strain evidence="14 15">UCD-SED5</strain>
    </source>
</reference>
<dbReference type="PATRIC" id="fig|218284.4.peg.196"/>
<dbReference type="RefSeq" id="WP_060669913.1">
    <property type="nucleotide sequence ID" value="NZ_LIXZ01000001.1"/>
</dbReference>
<dbReference type="GO" id="GO:0006635">
    <property type="term" value="P:fatty acid beta-oxidation"/>
    <property type="evidence" value="ECO:0007669"/>
    <property type="project" value="TreeGrafter"/>
</dbReference>
<comment type="similarity">
    <text evidence="2 13">Belongs to the enoyl-CoA hydratase/isomerase family.</text>
</comment>
<name>A0A0P6W6B8_9BACI</name>
<evidence type="ECO:0000256" key="8">
    <source>
        <dbReference type="ARBA" id="ARBA00039903"/>
    </source>
</evidence>
<evidence type="ECO:0000256" key="11">
    <source>
        <dbReference type="ARBA" id="ARBA00047446"/>
    </source>
</evidence>
<sequence>MGEYAIHMNNEGILEFIIDRPDKRNAVSYDIMNGLRKAMDETVQNDQVKALLITGSGDQAFCSGGDLSQFHNLKTESQSYEMLSKMGSLLTRLAFLPKPTIAFINGTAIGGGCEIATACDFRVSRRTAKMGFVQGNLAITTGWGGGTLLLERLPASKALSLLMTARLDQAEALFQMGFVDEVVDEKIPVHEVPFIKMISSKSAGVLKAYKRQLLNRWNTERIEANIVEEIKQCSKLWAQDEHHMAVEQFLSK</sequence>
<comment type="subcellular location">
    <subcellularLocation>
        <location evidence="1">Cytoplasm</location>
        <location evidence="1">Cytosol</location>
    </subcellularLocation>
</comment>
<evidence type="ECO:0000256" key="2">
    <source>
        <dbReference type="ARBA" id="ARBA00005254"/>
    </source>
</evidence>
<dbReference type="SUPFAM" id="SSF52096">
    <property type="entry name" value="ClpP/crotonase"/>
    <property type="match status" value="1"/>
</dbReference>
<evidence type="ECO:0000256" key="1">
    <source>
        <dbReference type="ARBA" id="ARBA00004514"/>
    </source>
</evidence>
<evidence type="ECO:0000256" key="13">
    <source>
        <dbReference type="RuleBase" id="RU003707"/>
    </source>
</evidence>
<comment type="catalytic activity">
    <reaction evidence="5">
        <text>(2S)-ethylmalonyl-CoA + H(+) = butanoyl-CoA + CO2</text>
        <dbReference type="Rhea" id="RHEA:32131"/>
        <dbReference type="ChEBI" id="CHEBI:15378"/>
        <dbReference type="ChEBI" id="CHEBI:16526"/>
        <dbReference type="ChEBI" id="CHEBI:57371"/>
        <dbReference type="ChEBI" id="CHEBI:60909"/>
        <dbReference type="EC" id="4.1.1.94"/>
    </reaction>
    <physiologicalReaction direction="left-to-right" evidence="5">
        <dbReference type="Rhea" id="RHEA:32132"/>
    </physiologicalReaction>
</comment>
<evidence type="ECO:0000256" key="4">
    <source>
        <dbReference type="ARBA" id="ARBA00023239"/>
    </source>
</evidence>
<evidence type="ECO:0000256" key="3">
    <source>
        <dbReference type="ARBA" id="ARBA00022490"/>
    </source>
</evidence>
<accession>A0A0P6W6B8</accession>
<organism evidence="14 15">
    <name type="scientific">Rossellomorea vietnamensis</name>
    <dbReference type="NCBI Taxonomy" id="218284"/>
    <lineage>
        <taxon>Bacteria</taxon>
        <taxon>Bacillati</taxon>
        <taxon>Bacillota</taxon>
        <taxon>Bacilli</taxon>
        <taxon>Bacillales</taxon>
        <taxon>Bacillaceae</taxon>
        <taxon>Rossellomorea</taxon>
    </lineage>
</organism>
<dbReference type="EMBL" id="LIXZ01000001">
    <property type="protein sequence ID" value="KPL61233.1"/>
    <property type="molecule type" value="Genomic_DNA"/>
</dbReference>
<dbReference type="PANTHER" id="PTHR11941:SF27">
    <property type="entry name" value="ETHYLMALONYL-COA DECARBOXYLASE"/>
    <property type="match status" value="1"/>
</dbReference>
<evidence type="ECO:0000256" key="6">
    <source>
        <dbReference type="ARBA" id="ARBA00036541"/>
    </source>
</evidence>
<dbReference type="Gene3D" id="3.90.226.10">
    <property type="entry name" value="2-enoyl-CoA Hydratase, Chain A, domain 1"/>
    <property type="match status" value="1"/>
</dbReference>
<comment type="caution">
    <text evidence="14">The sequence shown here is derived from an EMBL/GenBank/DDBJ whole genome shotgun (WGS) entry which is preliminary data.</text>
</comment>
<evidence type="ECO:0000256" key="9">
    <source>
        <dbReference type="ARBA" id="ARBA00042052"/>
    </source>
</evidence>
<evidence type="ECO:0000256" key="7">
    <source>
        <dbReference type="ARBA" id="ARBA00038883"/>
    </source>
</evidence>
<dbReference type="InterPro" id="IPR029045">
    <property type="entry name" value="ClpP/crotonase-like_dom_sf"/>
</dbReference>
<comment type="catalytic activity">
    <reaction evidence="6">
        <text>(2R)-ethylmalonyl-CoA + H(+) = butanoyl-CoA + CO2</text>
        <dbReference type="Rhea" id="RHEA:59540"/>
        <dbReference type="ChEBI" id="CHEBI:15378"/>
        <dbReference type="ChEBI" id="CHEBI:16526"/>
        <dbReference type="ChEBI" id="CHEBI:57371"/>
        <dbReference type="ChEBI" id="CHEBI:85316"/>
        <dbReference type="EC" id="4.1.1.94"/>
    </reaction>
    <physiologicalReaction direction="left-to-right" evidence="6">
        <dbReference type="Rhea" id="RHEA:59541"/>
    </physiologicalReaction>
</comment>
<evidence type="ECO:0000313" key="14">
    <source>
        <dbReference type="EMBL" id="KPL61233.1"/>
    </source>
</evidence>
<dbReference type="GO" id="GO:0004492">
    <property type="term" value="F:methyl/ethyl malonyl-CoA decarboxylase activity"/>
    <property type="evidence" value="ECO:0007669"/>
    <property type="project" value="UniProtKB-EC"/>
</dbReference>
<comment type="function">
    <text evidence="12">Decarboxylates ethylmalonyl-CoA, a potentially toxic metabolite, to form butyryl-CoA, suggesting it might be involved in metabolite proofreading. Acts preferentially on (S)-ethylmalonyl-CoA but also has some activity on the (R)-isomer. Also has methylmalonyl-CoA decarboxylase activity at lower level.</text>
</comment>
<evidence type="ECO:0000256" key="12">
    <source>
        <dbReference type="ARBA" id="ARBA00056546"/>
    </source>
</evidence>
<evidence type="ECO:0000313" key="15">
    <source>
        <dbReference type="Proteomes" id="UP000050398"/>
    </source>
</evidence>
<dbReference type="Pfam" id="PF00378">
    <property type="entry name" value="ECH_1"/>
    <property type="match status" value="1"/>
</dbReference>
<dbReference type="AlphaFoldDB" id="A0A0P6W6B8"/>
<dbReference type="InterPro" id="IPR018376">
    <property type="entry name" value="Enoyl-CoA_hyd/isom_CS"/>
</dbReference>
<evidence type="ECO:0000256" key="10">
    <source>
        <dbReference type="ARBA" id="ARBA00042182"/>
    </source>
</evidence>
<dbReference type="GO" id="GO:0005829">
    <property type="term" value="C:cytosol"/>
    <property type="evidence" value="ECO:0007669"/>
    <property type="project" value="UniProtKB-SubCell"/>
</dbReference>
<keyword evidence="4" id="KW-0456">Lyase</keyword>
<protein>
    <recommendedName>
        <fullName evidence="8">Ethylmalonyl-CoA decarboxylase</fullName>
        <ecNumber evidence="7">4.1.1.94</ecNumber>
    </recommendedName>
    <alternativeName>
        <fullName evidence="10">Enoyl-CoA hydratase domain-containing protein 1</fullName>
    </alternativeName>
    <alternativeName>
        <fullName evidence="9">Methylmalonyl-CoA decarboxylase</fullName>
    </alternativeName>
</protein>
<keyword evidence="3" id="KW-0963">Cytoplasm</keyword>
<dbReference type="InterPro" id="IPR001753">
    <property type="entry name" value="Enoyl-CoA_hydra/iso"/>
</dbReference>
<comment type="catalytic activity">
    <reaction evidence="11">
        <text>(S)-methylmalonyl-CoA + H(+) = propanoyl-CoA + CO2</text>
        <dbReference type="Rhea" id="RHEA:61340"/>
        <dbReference type="ChEBI" id="CHEBI:15378"/>
        <dbReference type="ChEBI" id="CHEBI:16526"/>
        <dbReference type="ChEBI" id="CHEBI:57327"/>
        <dbReference type="ChEBI" id="CHEBI:57392"/>
        <dbReference type="EC" id="4.1.1.94"/>
    </reaction>
    <physiologicalReaction direction="left-to-right" evidence="11">
        <dbReference type="Rhea" id="RHEA:61341"/>
    </physiologicalReaction>
</comment>